<protein>
    <submittedName>
        <fullName evidence="4">Alpha/beta superfamily hydrolase</fullName>
    </submittedName>
</protein>
<gene>
    <name evidence="4" type="ORF">J2W48_001929</name>
</gene>
<dbReference type="RefSeq" id="WP_310280647.1">
    <property type="nucleotide sequence ID" value="NZ_JAVDWQ010000005.1"/>
</dbReference>
<evidence type="ECO:0000313" key="4">
    <source>
        <dbReference type="EMBL" id="MDR7209990.1"/>
    </source>
</evidence>
<feature type="signal peptide" evidence="3">
    <location>
        <begin position="1"/>
        <end position="21"/>
    </location>
</feature>
<dbReference type="PANTHER" id="PTHR40841:SF2">
    <property type="entry name" value="SIDEROPHORE-DEGRADING ESTERASE (EUROFUNG)"/>
    <property type="match status" value="1"/>
</dbReference>
<organism evidence="4 5">
    <name type="scientific">Flavobacterium piscis</name>
    <dbReference type="NCBI Taxonomy" id="1114874"/>
    <lineage>
        <taxon>Bacteria</taxon>
        <taxon>Pseudomonadati</taxon>
        <taxon>Bacteroidota</taxon>
        <taxon>Flavobacteriia</taxon>
        <taxon>Flavobacteriales</taxon>
        <taxon>Flavobacteriaceae</taxon>
        <taxon>Flavobacterium</taxon>
    </lineage>
</organism>
<dbReference type="Proteomes" id="UP001269081">
    <property type="component" value="Unassembled WGS sequence"/>
</dbReference>
<accession>A0ABU1Y6X4</accession>
<dbReference type="Pfam" id="PF00756">
    <property type="entry name" value="Esterase"/>
    <property type="match status" value="1"/>
</dbReference>
<name>A0ABU1Y6X4_9FLAO</name>
<keyword evidence="5" id="KW-1185">Reference proteome</keyword>
<evidence type="ECO:0000256" key="2">
    <source>
        <dbReference type="ARBA" id="ARBA00022801"/>
    </source>
</evidence>
<sequence length="287" mass="32873">MNRIFTVVILIFFAKSTFAQAEKTNTAKPFVLGVIEEIESKELAEKRILNIYLPEGYNPNDTTKYPVIYLLDGSADEDFIHIAGLVQFNSFEWINQVPKSIVVGIATVDRRRDFTFPTTIEKDQKKFPTAGHSDRFIAFIEKELQPFIEKNYRTNDSKTIIGQSLGGLLEAEILLKKPTLFNKYIIVSPSLWWNNGSLLNQGTVAFQDNFNQQTDIYIAVGKEGATPTEIPRVMEVDANSLFNKIWEIKSKNIKVYFEYLTKENHATILHQAVSNSFKVLYPMEKKE</sequence>
<proteinExistence type="inferred from homology"/>
<reference evidence="4 5" key="1">
    <citation type="submission" date="2023-07" db="EMBL/GenBank/DDBJ databases">
        <title>Sorghum-associated microbial communities from plants grown in Nebraska, USA.</title>
        <authorList>
            <person name="Schachtman D."/>
        </authorList>
    </citation>
    <scope>NUCLEOTIDE SEQUENCE [LARGE SCALE GENOMIC DNA]</scope>
    <source>
        <strain evidence="4 5">4129</strain>
    </source>
</reference>
<comment type="caution">
    <text evidence="4">The sequence shown here is derived from an EMBL/GenBank/DDBJ whole genome shotgun (WGS) entry which is preliminary data.</text>
</comment>
<dbReference type="InterPro" id="IPR052558">
    <property type="entry name" value="Siderophore_Hydrolase_D"/>
</dbReference>
<dbReference type="InterPro" id="IPR000801">
    <property type="entry name" value="Esterase-like"/>
</dbReference>
<dbReference type="Gene3D" id="3.40.50.1820">
    <property type="entry name" value="alpha/beta hydrolase"/>
    <property type="match status" value="1"/>
</dbReference>
<dbReference type="EMBL" id="JAVDWQ010000005">
    <property type="protein sequence ID" value="MDR7209990.1"/>
    <property type="molecule type" value="Genomic_DNA"/>
</dbReference>
<evidence type="ECO:0000313" key="5">
    <source>
        <dbReference type="Proteomes" id="UP001269081"/>
    </source>
</evidence>
<dbReference type="InterPro" id="IPR029058">
    <property type="entry name" value="AB_hydrolase_fold"/>
</dbReference>
<keyword evidence="3" id="KW-0732">Signal</keyword>
<feature type="chain" id="PRO_5046195825" evidence="3">
    <location>
        <begin position="22"/>
        <end position="287"/>
    </location>
</feature>
<dbReference type="GO" id="GO:0016787">
    <property type="term" value="F:hydrolase activity"/>
    <property type="evidence" value="ECO:0007669"/>
    <property type="project" value="UniProtKB-KW"/>
</dbReference>
<comment type="similarity">
    <text evidence="1">Belongs to the esterase D family.</text>
</comment>
<dbReference type="SUPFAM" id="SSF53474">
    <property type="entry name" value="alpha/beta-Hydrolases"/>
    <property type="match status" value="1"/>
</dbReference>
<evidence type="ECO:0000256" key="1">
    <source>
        <dbReference type="ARBA" id="ARBA00005622"/>
    </source>
</evidence>
<keyword evidence="2 4" id="KW-0378">Hydrolase</keyword>
<dbReference type="PANTHER" id="PTHR40841">
    <property type="entry name" value="SIDEROPHORE TRIACETYLFUSARININE C ESTERASE"/>
    <property type="match status" value="1"/>
</dbReference>
<evidence type="ECO:0000256" key="3">
    <source>
        <dbReference type="SAM" id="SignalP"/>
    </source>
</evidence>